<protein>
    <submittedName>
        <fullName evidence="2">Uncharacterized protein</fullName>
    </submittedName>
</protein>
<gene>
    <name evidence="2" type="ORF">Poly59_56380</name>
</gene>
<sequence length="857" mass="92397" precursor="true">MNVLSPSMRIASSVVAIMLANAVTTRAASPIDELFHANEAVETIEVSIETQVDGQTISEPLALDLGLGFPLWLYPLGREPGQLAPFGASPTHASVGEILAPGEPATFTFSSTGDSGSDMLQSSAAMLADVRLSDISRVGLCSNGRNDWVLDSLDIKINGKPFVTRTELRSHIQDEQALAQVRLRELRSETIPIMDEAQSLEELVRSGLATEEEEQRLRDVDEVLVPKLQEQNRIERQLAGSYPWFLVRDFQSPWRNGHYVESMSVTLVAASHTGADTHNYLYYQTGGRKYLLTSPVNPLSSVFGPQVFPIDLIGGSATAGDLRGHAIGMLADGEPASNVPDRAHVSRMIVEVDGRVVYDSEESEIDRLSLDAVRLIPPAHLDETGNVVRDSPIAREAFVWHSGSALGLDLVAGGAEALPSPTDEAWPEPESGLVYEDSSGAVPGGGGYGDAFDPFPGEAYEMPGWSDVYDEGFDMGSDLPLSDGGWPAGDPWAGDPWADPWADPWGADPWGWHPPPSWLDVLAGFFSDHFGYDPWSADFELDEITADPIGEPVQIVSVGWETTSTWADDWIVRWDVIGDESAVQSYLVEVLAFRPHSNDPVGGVVGSAIVAHGQREVSIDADHATMMAEIGSDPMSVYLIARVCPLMQTSATAGPGQFGPAIPAVISHNPVLTSNAMYSVTLPGGIHDTNLLTLAPPLHTQRGVWTPAFLVSHLGFAFTEGIGGRHMVFRPMPSDEELSYELNLMNPIETDMHLAMHLAFLDDAIEVNNTATVTVEVNLQSLVSGLHRTDSLGPFTLGPSTIDDPQPMLLIEEIVEPLIFAGIVEPAETNILIRVTGGAADADHPPVLVGIRTTPDF</sequence>
<dbReference type="AlphaFoldDB" id="A0A5C6EDV8"/>
<feature type="signal peptide" evidence="1">
    <location>
        <begin position="1"/>
        <end position="27"/>
    </location>
</feature>
<dbReference type="Proteomes" id="UP000317977">
    <property type="component" value="Unassembled WGS sequence"/>
</dbReference>
<evidence type="ECO:0000313" key="3">
    <source>
        <dbReference type="Proteomes" id="UP000317977"/>
    </source>
</evidence>
<reference evidence="2 3" key="1">
    <citation type="submission" date="2019-02" db="EMBL/GenBank/DDBJ databases">
        <title>Deep-cultivation of Planctomycetes and their phenomic and genomic characterization uncovers novel biology.</title>
        <authorList>
            <person name="Wiegand S."/>
            <person name="Jogler M."/>
            <person name="Boedeker C."/>
            <person name="Pinto D."/>
            <person name="Vollmers J."/>
            <person name="Rivas-Marin E."/>
            <person name="Kohn T."/>
            <person name="Peeters S.H."/>
            <person name="Heuer A."/>
            <person name="Rast P."/>
            <person name="Oberbeckmann S."/>
            <person name="Bunk B."/>
            <person name="Jeske O."/>
            <person name="Meyerdierks A."/>
            <person name="Storesund J.E."/>
            <person name="Kallscheuer N."/>
            <person name="Luecker S."/>
            <person name="Lage O.M."/>
            <person name="Pohl T."/>
            <person name="Merkel B.J."/>
            <person name="Hornburger P."/>
            <person name="Mueller R.-W."/>
            <person name="Bruemmer F."/>
            <person name="Labrenz M."/>
            <person name="Spormann A.M."/>
            <person name="Op Den Camp H."/>
            <person name="Overmann J."/>
            <person name="Amann R."/>
            <person name="Jetten M.S.M."/>
            <person name="Mascher T."/>
            <person name="Medema M.H."/>
            <person name="Devos D.P."/>
            <person name="Kaster A.-K."/>
            <person name="Ovreas L."/>
            <person name="Rohde M."/>
            <person name="Galperin M.Y."/>
            <person name="Jogler C."/>
        </authorList>
    </citation>
    <scope>NUCLEOTIDE SEQUENCE [LARGE SCALE GENOMIC DNA]</scope>
    <source>
        <strain evidence="2 3">Poly59</strain>
    </source>
</reference>
<name>A0A5C6EDV8_9BACT</name>
<comment type="caution">
    <text evidence="2">The sequence shown here is derived from an EMBL/GenBank/DDBJ whole genome shotgun (WGS) entry which is preliminary data.</text>
</comment>
<proteinExistence type="predicted"/>
<dbReference type="OrthoDB" id="259664at2"/>
<feature type="chain" id="PRO_5022721014" evidence="1">
    <location>
        <begin position="28"/>
        <end position="857"/>
    </location>
</feature>
<accession>A0A5C6EDV8</accession>
<dbReference type="EMBL" id="SJPX01000006">
    <property type="protein sequence ID" value="TWU46665.1"/>
    <property type="molecule type" value="Genomic_DNA"/>
</dbReference>
<keyword evidence="1" id="KW-0732">Signal</keyword>
<dbReference type="RefSeq" id="WP_146537154.1">
    <property type="nucleotide sequence ID" value="NZ_SJPX01000006.1"/>
</dbReference>
<evidence type="ECO:0000256" key="1">
    <source>
        <dbReference type="SAM" id="SignalP"/>
    </source>
</evidence>
<organism evidence="2 3">
    <name type="scientific">Rubripirellula reticaptiva</name>
    <dbReference type="NCBI Taxonomy" id="2528013"/>
    <lineage>
        <taxon>Bacteria</taxon>
        <taxon>Pseudomonadati</taxon>
        <taxon>Planctomycetota</taxon>
        <taxon>Planctomycetia</taxon>
        <taxon>Pirellulales</taxon>
        <taxon>Pirellulaceae</taxon>
        <taxon>Rubripirellula</taxon>
    </lineage>
</organism>
<keyword evidence="3" id="KW-1185">Reference proteome</keyword>
<evidence type="ECO:0000313" key="2">
    <source>
        <dbReference type="EMBL" id="TWU46665.1"/>
    </source>
</evidence>